<dbReference type="PROSITE" id="PS50102">
    <property type="entry name" value="RRM"/>
    <property type="match status" value="1"/>
</dbReference>
<dbReference type="Proteomes" id="UP000290900">
    <property type="component" value="Unassembled WGS sequence"/>
</dbReference>
<evidence type="ECO:0000259" key="4">
    <source>
        <dbReference type="PROSITE" id="PS50102"/>
    </source>
</evidence>
<keyword evidence="1 2" id="KW-0694">RNA-binding</keyword>
<feature type="compositionally biased region" description="Basic residues" evidence="3">
    <location>
        <begin position="176"/>
        <end position="197"/>
    </location>
</feature>
<evidence type="ECO:0000313" key="6">
    <source>
        <dbReference type="Proteomes" id="UP000290900"/>
    </source>
</evidence>
<dbReference type="STRING" id="13370.A0A448YI95"/>
<accession>A0A448YI95</accession>
<dbReference type="InterPro" id="IPR051847">
    <property type="entry name" value="RNA_proc/Spliceosome_comp"/>
</dbReference>
<dbReference type="InterPro" id="IPR012677">
    <property type="entry name" value="Nucleotide-bd_a/b_plait_sf"/>
</dbReference>
<dbReference type="Gene3D" id="3.30.70.330">
    <property type="match status" value="1"/>
</dbReference>
<feature type="region of interest" description="Disordered" evidence="3">
    <location>
        <begin position="136"/>
        <end position="197"/>
    </location>
</feature>
<dbReference type="OrthoDB" id="2573941at2759"/>
<organism evidence="5 6">
    <name type="scientific">Brettanomyces naardenensis</name>
    <name type="common">Yeast</name>
    <dbReference type="NCBI Taxonomy" id="13370"/>
    <lineage>
        <taxon>Eukaryota</taxon>
        <taxon>Fungi</taxon>
        <taxon>Dikarya</taxon>
        <taxon>Ascomycota</taxon>
        <taxon>Saccharomycotina</taxon>
        <taxon>Pichiomycetes</taxon>
        <taxon>Pichiales</taxon>
        <taxon>Pichiaceae</taxon>
        <taxon>Brettanomyces</taxon>
    </lineage>
</organism>
<protein>
    <submittedName>
        <fullName evidence="5">DEKNAAC101495</fullName>
    </submittedName>
</protein>
<dbReference type="GO" id="GO:0003723">
    <property type="term" value="F:RNA binding"/>
    <property type="evidence" value="ECO:0007669"/>
    <property type="project" value="UniProtKB-UniRule"/>
</dbReference>
<dbReference type="FunCoup" id="A0A448YI95">
    <property type="interactions" value="736"/>
</dbReference>
<evidence type="ECO:0000256" key="1">
    <source>
        <dbReference type="ARBA" id="ARBA00022884"/>
    </source>
</evidence>
<gene>
    <name evidence="5" type="ORF">BRENAR_LOCUS1336</name>
</gene>
<dbReference type="GO" id="GO:0071013">
    <property type="term" value="C:catalytic step 2 spliceosome"/>
    <property type="evidence" value="ECO:0007669"/>
    <property type="project" value="TreeGrafter"/>
</dbReference>
<dbReference type="GO" id="GO:0000398">
    <property type="term" value="P:mRNA splicing, via spliceosome"/>
    <property type="evidence" value="ECO:0007669"/>
    <property type="project" value="TreeGrafter"/>
</dbReference>
<keyword evidence="6" id="KW-1185">Reference proteome</keyword>
<name>A0A448YI95_BRENA</name>
<reference evidence="5 6" key="1">
    <citation type="submission" date="2018-12" db="EMBL/GenBank/DDBJ databases">
        <authorList>
            <person name="Tiukova I."/>
            <person name="Dainat J."/>
        </authorList>
    </citation>
    <scope>NUCLEOTIDE SEQUENCE [LARGE SCALE GENOMIC DNA]</scope>
</reference>
<dbReference type="PANTHER" id="PTHR45880:SF1">
    <property type="entry name" value="RNA-BINDING MOTIF PROTEIN, X-LINKED 2"/>
    <property type="match status" value="1"/>
</dbReference>
<sequence>MNQIRKIEQLNEQELKEGISSGASWHQDYRDTSYIFIGNLPGKMNEMDILIVFSQYGVPTKVKLVRDKETGESMKFAFLKYEDFKSTILAVDNLNGSEIVPGTRMRVDHVRYRPYKYSGDDDANIEWDQAVEREMERDFSREKDEKTEAVEMITEKDEDLVDPMAGYVGEKEGKKSGSHHHHHHHHHHHRRKREGAE</sequence>
<dbReference type="EMBL" id="CAACVR010000005">
    <property type="protein sequence ID" value="VEU20601.1"/>
    <property type="molecule type" value="Genomic_DNA"/>
</dbReference>
<evidence type="ECO:0000313" key="5">
    <source>
        <dbReference type="EMBL" id="VEU20601.1"/>
    </source>
</evidence>
<dbReference type="GO" id="GO:0005686">
    <property type="term" value="C:U2 snRNP"/>
    <property type="evidence" value="ECO:0007669"/>
    <property type="project" value="TreeGrafter"/>
</dbReference>
<dbReference type="SUPFAM" id="SSF54928">
    <property type="entry name" value="RNA-binding domain, RBD"/>
    <property type="match status" value="1"/>
</dbReference>
<feature type="compositionally biased region" description="Basic and acidic residues" evidence="3">
    <location>
        <begin position="136"/>
        <end position="155"/>
    </location>
</feature>
<dbReference type="GO" id="GO:0071011">
    <property type="term" value="C:precatalytic spliceosome"/>
    <property type="evidence" value="ECO:0007669"/>
    <property type="project" value="TreeGrafter"/>
</dbReference>
<dbReference type="PANTHER" id="PTHR45880">
    <property type="entry name" value="RNA-BINDING MOTIF PROTEIN, X-LINKED 2"/>
    <property type="match status" value="1"/>
</dbReference>
<dbReference type="InterPro" id="IPR000504">
    <property type="entry name" value="RRM_dom"/>
</dbReference>
<dbReference type="AlphaFoldDB" id="A0A448YI95"/>
<dbReference type="InterPro" id="IPR035979">
    <property type="entry name" value="RBD_domain_sf"/>
</dbReference>
<dbReference type="SMART" id="SM00360">
    <property type="entry name" value="RRM"/>
    <property type="match status" value="1"/>
</dbReference>
<feature type="domain" description="RRM" evidence="4">
    <location>
        <begin position="33"/>
        <end position="112"/>
    </location>
</feature>
<dbReference type="InParanoid" id="A0A448YI95"/>
<proteinExistence type="predicted"/>
<evidence type="ECO:0000256" key="2">
    <source>
        <dbReference type="PROSITE-ProRule" id="PRU00176"/>
    </source>
</evidence>
<evidence type="ECO:0000256" key="3">
    <source>
        <dbReference type="SAM" id="MobiDB-lite"/>
    </source>
</evidence>
<dbReference type="Pfam" id="PF00076">
    <property type="entry name" value="RRM_1"/>
    <property type="match status" value="1"/>
</dbReference>